<organism evidence="2 3">
    <name type="scientific">Actinocatenispora rupis</name>
    <dbReference type="NCBI Taxonomy" id="519421"/>
    <lineage>
        <taxon>Bacteria</taxon>
        <taxon>Bacillati</taxon>
        <taxon>Actinomycetota</taxon>
        <taxon>Actinomycetes</taxon>
        <taxon>Micromonosporales</taxon>
        <taxon>Micromonosporaceae</taxon>
        <taxon>Actinocatenispora</taxon>
    </lineage>
</organism>
<evidence type="ECO:0000256" key="1">
    <source>
        <dbReference type="SAM" id="MobiDB-lite"/>
    </source>
</evidence>
<dbReference type="Proteomes" id="UP000612808">
    <property type="component" value="Unassembled WGS sequence"/>
</dbReference>
<evidence type="ECO:0000313" key="2">
    <source>
        <dbReference type="EMBL" id="GID14328.1"/>
    </source>
</evidence>
<dbReference type="AlphaFoldDB" id="A0A8J3JGA5"/>
<reference evidence="2" key="1">
    <citation type="submission" date="2021-01" db="EMBL/GenBank/DDBJ databases">
        <title>Whole genome shotgun sequence of Actinocatenispora rupis NBRC 107355.</title>
        <authorList>
            <person name="Komaki H."/>
            <person name="Tamura T."/>
        </authorList>
    </citation>
    <scope>NUCLEOTIDE SEQUENCE</scope>
    <source>
        <strain evidence="2">NBRC 107355</strain>
    </source>
</reference>
<name>A0A8J3JGA5_9ACTN</name>
<feature type="region of interest" description="Disordered" evidence="1">
    <location>
        <begin position="265"/>
        <end position="291"/>
    </location>
</feature>
<keyword evidence="3" id="KW-1185">Reference proteome</keyword>
<feature type="compositionally biased region" description="Low complexity" evidence="1">
    <location>
        <begin position="277"/>
        <end position="291"/>
    </location>
</feature>
<gene>
    <name evidence="2" type="ORF">Aru02nite_52170</name>
</gene>
<evidence type="ECO:0000313" key="3">
    <source>
        <dbReference type="Proteomes" id="UP000612808"/>
    </source>
</evidence>
<comment type="caution">
    <text evidence="2">The sequence shown here is derived from an EMBL/GenBank/DDBJ whole genome shotgun (WGS) entry which is preliminary data.</text>
</comment>
<dbReference type="EMBL" id="BOMB01000030">
    <property type="protein sequence ID" value="GID14328.1"/>
    <property type="molecule type" value="Genomic_DNA"/>
</dbReference>
<protein>
    <submittedName>
        <fullName evidence="2">Uncharacterized protein</fullName>
    </submittedName>
</protein>
<sequence length="674" mass="70664">MQPDKSRAATRHRGAPGTVRRMVAASVAVVGAAGITAAALPAAATATPPRPTLNTGHTTRVTLPTGDKLLVTRDASGRVRGATPATRTHQTFLTEHLGKDTYVLPGTALAKLGKGMSLAQFDVTALAAGRTGVNPGGVHPNFPMRTATITVLDAQGKPADDAGLAVVNVDDSRKYANFPEAVNGQARISVPDGHYALMAYHATYDAAGTSVTGEWISFGRFTVSGKAVTSTVDMRKATSELSIGTPKPADTQAVDLTWARGSSDDAGLSSGVSTDASHPVHVSSSPSGPGVQHWDVHATLTSPKGTAEPYQYEAEFATDRAVGTNQRYAVTEDSVATIDTRYYADKPRTGQSVWFSALPWEFLVFRAGVEQPQPERRTVYLSADDPDLTYSSMVVARFAEGDFYGEMDSGVRTFSPGQQARIDWMRGPLAPGIPGDTGVGDYYCGACRQSDTMSIGLAPVTDSTADHSGYLDPPGDGTVSSSHFVLYRGSAKLADEKDVVGGDFPVPAARSSYRIAYDQTRRAPWTAQSTTSHTEWTFSSTHSGTAGVPGRFVCADGTTAKCSPVNLLLPRYAVDQTLDGRVPVGASSLVLTVTHAAGNPRTPIEGATVAVSYDDGKNWTKASVQDLGGGRYSAGWDNPASAAGHTVTLKVTATDSTHATVTQIVHAAVTVAAQ</sequence>
<proteinExistence type="predicted"/>
<accession>A0A8J3JGA5</accession>